<protein>
    <recommendedName>
        <fullName evidence="4">Nucleolar and spindle-associated protein 1</fullName>
    </recommendedName>
</protein>
<evidence type="ECO:0000313" key="2">
    <source>
        <dbReference type="Proteomes" id="UP000050790"/>
    </source>
</evidence>
<sequence>MMVDVDSLRYVELQRLAKMHGIKANKKASELKKKLKILLCIQEFESTGTKNGETASAESVEVDVLCFPRHRSGQIEESSFRCTDKPKLPSDDQENKENGGITSTPISGDEASGVLNRTYELASPVVCCKKDTIEKPLKQYSESHKLSIAKKPSVIKTVPDFSKIHAKAASKLESLVSYASRHNLTNKPRPPFASPPFVNNNKKVSNSSGDKSEISQTNIPEHKFSLQKKTSIRLNDKITILKNSNSVKRSKSLLSPFSSNEISTTVNNQQQANNLAACNPLSRKNTIKIPADSAFARRKAYDLKYNQSRRLSCTPHRVSKQLSITPPKSTTVVRQDIRIPKPFVNVRHNKMELSKMCKEDRAMSRRLLVDKNRGL</sequence>
<organism evidence="2 3">
    <name type="scientific">Schistosoma margrebowiei</name>
    <dbReference type="NCBI Taxonomy" id="48269"/>
    <lineage>
        <taxon>Eukaryota</taxon>
        <taxon>Metazoa</taxon>
        <taxon>Spiralia</taxon>
        <taxon>Lophotrochozoa</taxon>
        <taxon>Platyhelminthes</taxon>
        <taxon>Trematoda</taxon>
        <taxon>Digenea</taxon>
        <taxon>Strigeidida</taxon>
        <taxon>Schistosomatoidea</taxon>
        <taxon>Schistosomatidae</taxon>
        <taxon>Schistosoma</taxon>
    </lineage>
</organism>
<evidence type="ECO:0000313" key="3">
    <source>
        <dbReference type="WBParaSite" id="SMRG1_95150.3"/>
    </source>
</evidence>
<name>A0AA85AN58_9TREM</name>
<evidence type="ECO:0000256" key="1">
    <source>
        <dbReference type="SAM" id="MobiDB-lite"/>
    </source>
</evidence>
<proteinExistence type="predicted"/>
<accession>A0AA85AN58</accession>
<dbReference type="AlphaFoldDB" id="A0AA85AN58"/>
<evidence type="ECO:0008006" key="4">
    <source>
        <dbReference type="Google" id="ProtNLM"/>
    </source>
</evidence>
<dbReference type="WBParaSite" id="SMRG1_95150.3">
    <property type="protein sequence ID" value="SMRG1_95150.3"/>
    <property type="gene ID" value="SMRG1_95150"/>
</dbReference>
<reference evidence="3" key="1">
    <citation type="submission" date="2023-11" db="UniProtKB">
        <authorList>
            <consortium name="WormBaseParasite"/>
        </authorList>
    </citation>
    <scope>IDENTIFICATION</scope>
</reference>
<dbReference type="Proteomes" id="UP000050790">
    <property type="component" value="Unassembled WGS sequence"/>
</dbReference>
<feature type="region of interest" description="Disordered" evidence="1">
    <location>
        <begin position="77"/>
        <end position="109"/>
    </location>
</feature>
<feature type="compositionally biased region" description="Basic and acidic residues" evidence="1">
    <location>
        <begin position="78"/>
        <end position="97"/>
    </location>
</feature>
<feature type="region of interest" description="Disordered" evidence="1">
    <location>
        <begin position="185"/>
        <end position="219"/>
    </location>
</feature>
<feature type="compositionally biased region" description="Low complexity" evidence="1">
    <location>
        <begin position="198"/>
        <end position="208"/>
    </location>
</feature>